<dbReference type="InterPro" id="IPR003440">
    <property type="entry name" value="Glyco_trans_48_dom"/>
</dbReference>
<reference evidence="4" key="1">
    <citation type="journal article" date="2021" name="Open Biol.">
        <title>Shared evolutionary footprints suggest mitochondrial oxidative damage underlies multiple complex I losses in fungi.</title>
        <authorList>
            <person name="Schikora-Tamarit M.A."/>
            <person name="Marcet-Houben M."/>
            <person name="Nosek J."/>
            <person name="Gabaldon T."/>
        </authorList>
    </citation>
    <scope>NUCLEOTIDE SEQUENCE</scope>
    <source>
        <strain evidence="4">CBS2887</strain>
    </source>
</reference>
<reference evidence="4" key="2">
    <citation type="submission" date="2021-01" db="EMBL/GenBank/DDBJ databases">
        <authorList>
            <person name="Schikora-Tamarit M.A."/>
        </authorList>
    </citation>
    <scope>NUCLEOTIDE SEQUENCE</scope>
    <source>
        <strain evidence="4">CBS2887</strain>
    </source>
</reference>
<accession>A0A9P8QDQ7</accession>
<dbReference type="GO" id="GO:0051278">
    <property type="term" value="P:fungal-type cell wall polysaccharide biosynthetic process"/>
    <property type="evidence" value="ECO:0007669"/>
    <property type="project" value="TreeGrafter"/>
</dbReference>
<feature type="transmembrane region" description="Helical" evidence="1">
    <location>
        <begin position="116"/>
        <end position="149"/>
    </location>
</feature>
<dbReference type="AlphaFoldDB" id="A0A9P8QDQ7"/>
<dbReference type="InterPro" id="IPR056261">
    <property type="entry name" value="FKS1-like_dom2"/>
</dbReference>
<dbReference type="Pfam" id="PF02364">
    <property type="entry name" value="Glucan_synthase"/>
    <property type="match status" value="1"/>
</dbReference>
<evidence type="ECO:0000259" key="2">
    <source>
        <dbReference type="Pfam" id="PF02364"/>
    </source>
</evidence>
<evidence type="ECO:0000256" key="1">
    <source>
        <dbReference type="SAM" id="Phobius"/>
    </source>
</evidence>
<dbReference type="GO" id="GO:0000148">
    <property type="term" value="C:1,3-beta-D-glucan synthase complex"/>
    <property type="evidence" value="ECO:0007669"/>
    <property type="project" value="InterPro"/>
</dbReference>
<protein>
    <recommendedName>
        <fullName evidence="6">1,3-beta-glucan synthase</fullName>
    </recommendedName>
</protein>
<feature type="transmembrane region" description="Helical" evidence="1">
    <location>
        <begin position="50"/>
        <end position="73"/>
    </location>
</feature>
<dbReference type="Proteomes" id="UP000774326">
    <property type="component" value="Unassembled WGS sequence"/>
</dbReference>
<dbReference type="PANTHER" id="PTHR12741">
    <property type="entry name" value="LYST-INTERACTING PROTEIN LIP5 DOPAMINE RESPONSIVE PROTEIN DRG-1"/>
    <property type="match status" value="1"/>
</dbReference>
<evidence type="ECO:0000259" key="3">
    <source>
        <dbReference type="Pfam" id="PF23605"/>
    </source>
</evidence>
<name>A0A9P8QDQ7_WICPI</name>
<dbReference type="GO" id="GO:0005886">
    <property type="term" value="C:plasma membrane"/>
    <property type="evidence" value="ECO:0007669"/>
    <property type="project" value="TreeGrafter"/>
</dbReference>
<proteinExistence type="predicted"/>
<gene>
    <name evidence="4" type="ORF">WICPIJ_001471</name>
</gene>
<feature type="transmembrane region" description="Helical" evidence="1">
    <location>
        <begin position="85"/>
        <end position="110"/>
    </location>
</feature>
<organism evidence="4 5">
    <name type="scientific">Wickerhamomyces pijperi</name>
    <name type="common">Yeast</name>
    <name type="synonym">Pichia pijperi</name>
    <dbReference type="NCBI Taxonomy" id="599730"/>
    <lineage>
        <taxon>Eukaryota</taxon>
        <taxon>Fungi</taxon>
        <taxon>Dikarya</taxon>
        <taxon>Ascomycota</taxon>
        <taxon>Saccharomycotina</taxon>
        <taxon>Saccharomycetes</taxon>
        <taxon>Phaffomycetales</taxon>
        <taxon>Wickerhamomycetaceae</taxon>
        <taxon>Wickerhamomyces</taxon>
    </lineage>
</organism>
<keyword evidence="1" id="KW-0812">Transmembrane</keyword>
<feature type="domain" description="Glycosyl transferase 48" evidence="2">
    <location>
        <begin position="368"/>
        <end position="637"/>
    </location>
</feature>
<dbReference type="GO" id="GO:0003843">
    <property type="term" value="F:1,3-beta-D-glucan synthase activity"/>
    <property type="evidence" value="ECO:0007669"/>
    <property type="project" value="InterPro"/>
</dbReference>
<evidence type="ECO:0000313" key="5">
    <source>
        <dbReference type="Proteomes" id="UP000774326"/>
    </source>
</evidence>
<dbReference type="Pfam" id="PF23605">
    <property type="entry name" value="FKS1_dom2"/>
    <property type="match status" value="1"/>
</dbReference>
<evidence type="ECO:0008006" key="6">
    <source>
        <dbReference type="Google" id="ProtNLM"/>
    </source>
</evidence>
<dbReference type="OrthoDB" id="1880850at2759"/>
<keyword evidence="1" id="KW-0472">Membrane</keyword>
<feature type="domain" description="1,3-beta-glucan synthase component FKS1-like" evidence="3">
    <location>
        <begin position="1"/>
        <end position="168"/>
    </location>
</feature>
<keyword evidence="5" id="KW-1185">Reference proteome</keyword>
<sequence length="638" mass="73647">MHLATNFNRIWIIHLASFWFFTSFNSPTLYTKNYSQLMDNQPVLQSRLSAVALGGSITCLIQIIATVSEWFFVPRQWPGAQSLSSRLLLFIIMFVLNTVPSVFIFSWYDLETHSKFAYYLSIAQFILALITTFWFALVPLGSIFGASIFTRKKSSRRFLASRTFTASYPQLVGRSRAFSILLWITIFTAKFLESYFFLTLSIRDPIRNLSIMKMTRCVGDKFIGKFLCENQARIVLGLVYFTDMVLFFLDTYLWYIVVNCCFSVILSFVLGISILSPWRNVYSRLPKRIYSKILATTEMDIKYRPKILVSQVWNAIIISMYREHLLPVDMVHKLLYQQVCSEEDERKTLKSPSFFIAHDDSTFKANEFFPSNSEAQRRVSFFAQSLSTPIPEPVPVESMPIFTVLIPHYGEKIILSLKEIIKEDNANSRITLLEYLKQLYPTEWDCFVKDTKLMAIGSGAISVTSGRFDTTRKKKDTQPHTAGLQSIDGVMANEEDVSNIALESLRNDANNLEKVPLSPMYENVMIPNSPEDDVRQSKIDDLPLYCIGFKTSSPEYALRTRIWASLRTQTLYRTASGFQNYVRALKLLYRIENPGMVQFYFDNPEGLETDLEAMAHRKFKLVIAMQRYKKFNATEKED</sequence>
<feature type="non-terminal residue" evidence="4">
    <location>
        <position position="638"/>
    </location>
</feature>
<feature type="transmembrane region" description="Helical" evidence="1">
    <location>
        <begin position="180"/>
        <end position="202"/>
    </location>
</feature>
<dbReference type="GO" id="GO:0006075">
    <property type="term" value="P:(1-&gt;3)-beta-D-glucan biosynthetic process"/>
    <property type="evidence" value="ECO:0007669"/>
    <property type="project" value="InterPro"/>
</dbReference>
<keyword evidence="1" id="KW-1133">Transmembrane helix</keyword>
<evidence type="ECO:0000313" key="4">
    <source>
        <dbReference type="EMBL" id="KAH3687549.1"/>
    </source>
</evidence>
<comment type="caution">
    <text evidence="4">The sequence shown here is derived from an EMBL/GenBank/DDBJ whole genome shotgun (WGS) entry which is preliminary data.</text>
</comment>
<feature type="transmembrane region" description="Helical" evidence="1">
    <location>
        <begin position="252"/>
        <end position="278"/>
    </location>
</feature>
<dbReference type="EMBL" id="JAEUBG010000756">
    <property type="protein sequence ID" value="KAH3687549.1"/>
    <property type="molecule type" value="Genomic_DNA"/>
</dbReference>
<feature type="transmembrane region" description="Helical" evidence="1">
    <location>
        <begin position="12"/>
        <end position="30"/>
    </location>
</feature>
<dbReference type="PANTHER" id="PTHR12741:SF15">
    <property type="entry name" value="1,3-BETA-GLUCAN SYNTHASE COMPONENT FKS3"/>
    <property type="match status" value="1"/>
</dbReference>